<proteinExistence type="predicted"/>
<comment type="caution">
    <text evidence="1">The sequence shown here is derived from an EMBL/GenBank/DDBJ whole genome shotgun (WGS) entry which is preliminary data.</text>
</comment>
<evidence type="ECO:0000313" key="2">
    <source>
        <dbReference type="Proteomes" id="UP000271624"/>
    </source>
</evidence>
<accession>A0A433VG41</accession>
<reference evidence="1" key="2">
    <citation type="journal article" date="2019" name="Genome Biol. Evol.">
        <title>Day and night: Metabolic profiles and evolutionary relationships of six axenic non-marine cyanobacteria.</title>
        <authorList>
            <person name="Will S.E."/>
            <person name="Henke P."/>
            <person name="Boedeker C."/>
            <person name="Huang S."/>
            <person name="Brinkmann H."/>
            <person name="Rohde M."/>
            <person name="Jarek M."/>
            <person name="Friedl T."/>
            <person name="Seufert S."/>
            <person name="Schumacher M."/>
            <person name="Overmann J."/>
            <person name="Neumann-Schaal M."/>
            <person name="Petersen J."/>
        </authorList>
    </citation>
    <scope>NUCLEOTIDE SEQUENCE [LARGE SCALE GENOMIC DNA]</scope>
    <source>
        <strain evidence="1">PCC 7102</strain>
    </source>
</reference>
<dbReference type="EMBL" id="RSCL01000009">
    <property type="protein sequence ID" value="RUT05058.1"/>
    <property type="molecule type" value="Genomic_DNA"/>
</dbReference>
<protein>
    <submittedName>
        <fullName evidence="1">Uncharacterized protein</fullName>
    </submittedName>
</protein>
<dbReference type="OrthoDB" id="511384at2"/>
<name>A0A433VG41_9CYAN</name>
<evidence type="ECO:0000313" key="1">
    <source>
        <dbReference type="EMBL" id="RUT05058.1"/>
    </source>
</evidence>
<dbReference type="AlphaFoldDB" id="A0A433VG41"/>
<organism evidence="1 2">
    <name type="scientific">Dulcicalothrix desertica PCC 7102</name>
    <dbReference type="NCBI Taxonomy" id="232991"/>
    <lineage>
        <taxon>Bacteria</taxon>
        <taxon>Bacillati</taxon>
        <taxon>Cyanobacteriota</taxon>
        <taxon>Cyanophyceae</taxon>
        <taxon>Nostocales</taxon>
        <taxon>Calotrichaceae</taxon>
        <taxon>Dulcicalothrix</taxon>
    </lineage>
</organism>
<keyword evidence="2" id="KW-1185">Reference proteome</keyword>
<dbReference type="Proteomes" id="UP000271624">
    <property type="component" value="Unassembled WGS sequence"/>
</dbReference>
<sequence length="227" mass="26442">MKATQKGLIVLIPYSTGQDYDSENEYDFWDSHKHGSVEYSSERKGNFNAKFEPDFLNKDYLNTKQYEEDYDYRCDDCSAPFEFPKVLLNPNTGKLQWAILSFVGNSGQWIVTPNEDNSTQFAYLPVFVDTDRTIIALRAVSNENISGSKPLVEEAFEIPDPGDCFCYANQDEYDVLTIEQMIDSLESNTSQYILPVFDDMGDSDDMWKQFKDWCKRRLNYKLKYKKK</sequence>
<dbReference type="RefSeq" id="WP_127082317.1">
    <property type="nucleotide sequence ID" value="NZ_RSCL01000009.1"/>
</dbReference>
<reference evidence="1" key="1">
    <citation type="submission" date="2018-12" db="EMBL/GenBank/DDBJ databases">
        <authorList>
            <person name="Will S."/>
            <person name="Neumann-Schaal M."/>
            <person name="Henke P."/>
        </authorList>
    </citation>
    <scope>NUCLEOTIDE SEQUENCE</scope>
    <source>
        <strain evidence="1">PCC 7102</strain>
    </source>
</reference>
<gene>
    <name evidence="1" type="ORF">DSM106972_038790</name>
</gene>